<sequence length="342" mass="37725">MPMPSLNLPRRRPSLKAVPAALLALCAGLCMAAEPEGGCPPPFSPPTQAEVQAMAAHMQDRGLLWRVQDGERTSWLYGTLHVGKREWMLPGRTIVRSMYRADLLALELDLLNPQVMQQLSEGFKARADAPALPADLEARLALQRKRACAEHLSAERPDAQLLGLVSQLGRKQGLMAEFGADLLLAGMAQALHKPVLGLESVQTQLRELLSDDPAEVRESVRDGLEQLEDPKSPQTLQQLANIWASGNEETLENYADWCDCIKTERDRLKYARLMEGRNPGMAQGIANQLKQGKTVFAAVGALHMVGSMGLPELLRQKGYQVERVRFKPPAKQESKSKALQTE</sequence>
<protein>
    <submittedName>
        <fullName evidence="2">GumN family protein</fullName>
    </submittedName>
</protein>
<evidence type="ECO:0000313" key="3">
    <source>
        <dbReference type="Proteomes" id="UP000028782"/>
    </source>
</evidence>
<reference evidence="2 3" key="1">
    <citation type="journal article" date="2014" name="Genome Announc.">
        <title>Complete Genome Sequence of Polychlorinated Biphenyl Degrader Comamonas testosteroni TK102 (NBRC 109938).</title>
        <authorList>
            <person name="Fukuda K."/>
            <person name="Hosoyama A."/>
            <person name="Tsuchikane K."/>
            <person name="Ohji S."/>
            <person name="Yamazoe A."/>
            <person name="Fujita N."/>
            <person name="Shintani M."/>
            <person name="Kimbara K."/>
        </authorList>
    </citation>
    <scope>NUCLEOTIDE SEQUENCE [LARGE SCALE GENOMIC DNA]</scope>
    <source>
        <strain evidence="2">TK102</strain>
    </source>
</reference>
<organism evidence="2 3">
    <name type="scientific">Comamonas testosteroni TK102</name>
    <dbReference type="NCBI Taxonomy" id="1392005"/>
    <lineage>
        <taxon>Bacteria</taxon>
        <taxon>Pseudomonadati</taxon>
        <taxon>Pseudomonadota</taxon>
        <taxon>Betaproteobacteria</taxon>
        <taxon>Burkholderiales</taxon>
        <taxon>Comamonadaceae</taxon>
        <taxon>Comamonas</taxon>
    </lineage>
</organism>
<dbReference type="HOGENOM" id="CLU_057525_2_0_4"/>
<dbReference type="PANTHER" id="PTHR40590">
    <property type="entry name" value="CYTOPLASMIC PROTEIN-RELATED"/>
    <property type="match status" value="1"/>
</dbReference>
<proteinExistence type="predicted"/>
<dbReference type="EMBL" id="CP006704">
    <property type="protein sequence ID" value="AIJ49250.1"/>
    <property type="molecule type" value="Genomic_DNA"/>
</dbReference>
<dbReference type="PANTHER" id="PTHR40590:SF1">
    <property type="entry name" value="CYTOPLASMIC PROTEIN"/>
    <property type="match status" value="1"/>
</dbReference>
<dbReference type="Proteomes" id="UP000028782">
    <property type="component" value="Chromosome"/>
</dbReference>
<name>A0A076PZI1_COMTE</name>
<dbReference type="InterPro" id="IPR047111">
    <property type="entry name" value="YbaP-like"/>
</dbReference>
<dbReference type="KEGG" id="ctes:O987_25900"/>
<evidence type="ECO:0000256" key="1">
    <source>
        <dbReference type="SAM" id="SignalP"/>
    </source>
</evidence>
<feature type="signal peptide" evidence="1">
    <location>
        <begin position="1"/>
        <end position="32"/>
    </location>
</feature>
<dbReference type="CDD" id="cd14789">
    <property type="entry name" value="Tiki"/>
    <property type="match status" value="1"/>
</dbReference>
<gene>
    <name evidence="2" type="ORF">O987_25900</name>
</gene>
<keyword evidence="1" id="KW-0732">Signal</keyword>
<dbReference type="RefSeq" id="WP_050874042.1">
    <property type="nucleotide sequence ID" value="NZ_CP006704.1"/>
</dbReference>
<evidence type="ECO:0000313" key="2">
    <source>
        <dbReference type="EMBL" id="AIJ49250.1"/>
    </source>
</evidence>
<feature type="chain" id="PRO_5001716211" evidence="1">
    <location>
        <begin position="33"/>
        <end position="342"/>
    </location>
</feature>
<dbReference type="AlphaFoldDB" id="A0A076PZI1"/>
<dbReference type="Pfam" id="PF01963">
    <property type="entry name" value="TraB_PrgY_gumN"/>
    <property type="match status" value="1"/>
</dbReference>
<accession>A0A076PZI1</accession>
<dbReference type="InterPro" id="IPR002816">
    <property type="entry name" value="TraB/PrgY/GumN_fam"/>
</dbReference>